<accession>A0ABR5BUP4</accession>
<gene>
    <name evidence="1" type="ORF">I306_03657</name>
</gene>
<evidence type="ECO:0000313" key="1">
    <source>
        <dbReference type="EMBL" id="KIR79238.1"/>
    </source>
</evidence>
<reference evidence="1 2" key="1">
    <citation type="submission" date="2015-01" db="EMBL/GenBank/DDBJ databases">
        <title>The Genome Sequence of Cryptococcus gattii EJB2.</title>
        <authorList>
            <consortium name="The Broad Institute Genomics Platform"/>
            <person name="Cuomo C."/>
            <person name="Litvintseva A."/>
            <person name="Chen Y."/>
            <person name="Heitman J."/>
            <person name="Sun S."/>
            <person name="Springer D."/>
            <person name="Dromer F."/>
            <person name="Young S."/>
            <person name="Zeng Q."/>
            <person name="Gargeya S."/>
            <person name="Abouelleil A."/>
            <person name="Alvarado L."/>
            <person name="Chapman S.B."/>
            <person name="Gainer-Dewar J."/>
            <person name="Goldberg J."/>
            <person name="Griggs A."/>
            <person name="Gujja S."/>
            <person name="Hansen M."/>
            <person name="Howarth C."/>
            <person name="Imamovic A."/>
            <person name="Larimer J."/>
            <person name="Murphy C."/>
            <person name="Naylor J."/>
            <person name="Pearson M."/>
            <person name="Priest M."/>
            <person name="Roberts A."/>
            <person name="Saif S."/>
            <person name="Shea T."/>
            <person name="Sykes S."/>
            <person name="Wortman J."/>
            <person name="Nusbaum C."/>
            <person name="Birren B."/>
        </authorList>
    </citation>
    <scope>NUCLEOTIDE SEQUENCE [LARGE SCALE GENOMIC DNA]</scope>
    <source>
        <strain evidence="1 2">EJB2</strain>
    </source>
</reference>
<protein>
    <submittedName>
        <fullName evidence="1">Uncharacterized protein</fullName>
    </submittedName>
</protein>
<keyword evidence="2" id="KW-1185">Reference proteome</keyword>
<proteinExistence type="predicted"/>
<name>A0ABR5BUP4_9TREE</name>
<dbReference type="EMBL" id="KN848686">
    <property type="protein sequence ID" value="KIR79238.1"/>
    <property type="molecule type" value="Genomic_DNA"/>
</dbReference>
<dbReference type="Proteomes" id="UP000054272">
    <property type="component" value="Unassembled WGS sequence"/>
</dbReference>
<organism evidence="1 2">
    <name type="scientific">Cryptococcus gattii EJB2</name>
    <dbReference type="NCBI Taxonomy" id="1296103"/>
    <lineage>
        <taxon>Eukaryota</taxon>
        <taxon>Fungi</taxon>
        <taxon>Dikarya</taxon>
        <taxon>Basidiomycota</taxon>
        <taxon>Agaricomycotina</taxon>
        <taxon>Tremellomycetes</taxon>
        <taxon>Tremellales</taxon>
        <taxon>Cryptococcaceae</taxon>
        <taxon>Cryptococcus</taxon>
        <taxon>Cryptococcus gattii species complex</taxon>
    </lineage>
</organism>
<sequence length="50" mass="5458">MSLAHTAVPRNQAMSSHILSVWNSMDPADIEAVESAMDPRILDLFAPSHP</sequence>
<evidence type="ECO:0000313" key="2">
    <source>
        <dbReference type="Proteomes" id="UP000054272"/>
    </source>
</evidence>